<dbReference type="PANTHER" id="PTHR37539">
    <property type="entry name" value="SECRETED PROTEIN-RELATED"/>
    <property type="match status" value="1"/>
</dbReference>
<keyword evidence="2" id="KW-1133">Transmembrane helix</keyword>
<dbReference type="InterPro" id="IPR037473">
    <property type="entry name" value="Lcp-like"/>
</dbReference>
<reference evidence="4" key="3">
    <citation type="submission" date="2020-10" db="EMBL/GenBank/DDBJ databases">
        <authorList>
            <person name="Sedaghatjoo S."/>
        </authorList>
    </citation>
    <scope>NUCLEOTIDE SEQUENCE</scope>
    <source>
        <strain evidence="4">AZH3</strain>
    </source>
</reference>
<dbReference type="Proteomes" id="UP000836402">
    <property type="component" value="Unassembled WGS sequence"/>
</dbReference>
<evidence type="ECO:0000256" key="2">
    <source>
        <dbReference type="SAM" id="Phobius"/>
    </source>
</evidence>
<gene>
    <name evidence="5" type="ORF">A4X03_0g1802</name>
    <name evidence="4" type="ORF">JKIAZH3_G7319</name>
</gene>
<dbReference type="Pfam" id="PF09995">
    <property type="entry name" value="MPAB_Lcp_cat"/>
    <property type="match status" value="1"/>
</dbReference>
<dbReference type="InterPro" id="IPR018713">
    <property type="entry name" value="MPAB/Lcp_cat_dom"/>
</dbReference>
<protein>
    <recommendedName>
        <fullName evidence="3">ER-bound oxygenase mpaB/mpaB'/Rubber oxygenase catalytic domain-containing protein</fullName>
    </recommendedName>
</protein>
<evidence type="ECO:0000313" key="4">
    <source>
        <dbReference type="EMBL" id="CAD6937374.1"/>
    </source>
</evidence>
<dbReference type="PANTHER" id="PTHR37539:SF1">
    <property type="entry name" value="ER-BOUND OXYGENASE MPAB_MPAB'_RUBBER OXYGENASE CATALYTIC DOMAIN-CONTAINING PROTEIN"/>
    <property type="match status" value="1"/>
</dbReference>
<evidence type="ECO:0000313" key="6">
    <source>
        <dbReference type="Proteomes" id="UP000077671"/>
    </source>
</evidence>
<dbReference type="EMBL" id="LWDD02000156">
    <property type="protein sequence ID" value="KAE8263282.1"/>
    <property type="molecule type" value="Genomic_DNA"/>
</dbReference>
<feature type="transmembrane region" description="Helical" evidence="2">
    <location>
        <begin position="737"/>
        <end position="759"/>
    </location>
</feature>
<reference evidence="5" key="1">
    <citation type="submission" date="2016-04" db="EMBL/GenBank/DDBJ databases">
        <authorList>
            <person name="Nguyen H.D."/>
            <person name="Kesanakurti P."/>
            <person name="Cullis J."/>
            <person name="Levesque C.A."/>
            <person name="Hambleton S."/>
        </authorList>
    </citation>
    <scope>NUCLEOTIDE SEQUENCE</scope>
    <source>
        <strain evidence="5">DAOMC 238032</strain>
    </source>
</reference>
<accession>A0A177URG5</accession>
<evidence type="ECO:0000313" key="5">
    <source>
        <dbReference type="EMBL" id="KAE8263282.1"/>
    </source>
</evidence>
<feature type="region of interest" description="Disordered" evidence="1">
    <location>
        <begin position="308"/>
        <end position="337"/>
    </location>
</feature>
<comment type="caution">
    <text evidence="5">The sequence shown here is derived from an EMBL/GenBank/DDBJ whole genome shotgun (WGS) entry which is preliminary data.</text>
</comment>
<dbReference type="GO" id="GO:0016491">
    <property type="term" value="F:oxidoreductase activity"/>
    <property type="evidence" value="ECO:0007669"/>
    <property type="project" value="InterPro"/>
</dbReference>
<keyword evidence="2" id="KW-0472">Membrane</keyword>
<keyword evidence="7" id="KW-1185">Reference proteome</keyword>
<evidence type="ECO:0000256" key="1">
    <source>
        <dbReference type="SAM" id="MobiDB-lite"/>
    </source>
</evidence>
<keyword evidence="2" id="KW-0812">Transmembrane</keyword>
<proteinExistence type="predicted"/>
<feature type="domain" description="ER-bound oxygenase mpaB/mpaB'/Rubber oxygenase catalytic" evidence="3">
    <location>
        <begin position="414"/>
        <end position="651"/>
    </location>
</feature>
<sequence length="771" mass="84437">MIDNSFQLSSASAILGAVSLTTALAATCTRAGRSALLNASAAIYVRLFHDPSPPSDVAPNDDKAGCEPISVLGKDDKRPLYLSHSPVARVFKAVFGQSTAEKQSRKGLKGKQASAEVPWVRICDFAAEADPKNWITEDELNSWRRMSDDTADQALVALRQADQLSSTFKPSTPADPIADLFELERQCSEATSTTYNPSSLRDGLQNFLFNINKRPPRGAGAISEAWYEARDARWLAKGRKPDDALSPEEVEEEYREEARVIRAAQQMFYKFVGPILLSLLHFSLAGGFSSPKIMSVLRQTGYLVPYSDVSSRSSSKSDSSSTTPLSPVQRAAMQNKHTADRTWTRLLETTQFVLDVMQDVDSMLPPALHSDAAARACYPQADPQGREDMGSTDDSHSMDTIGTAQRDYLERVGGGRGWQGSVRVRLLHANVRTKILASVRARQASSATMFDSEAGASSSSTTAHANLYDQALNGIPINQQDLLATLASFSSSPLWCMGRMGHHVQPQEREDFVSLWRHVGYYMGCEPELLRRCFGNARKADGFLFNVVGHLFPNISQTVREPAVAAAAAPTGVRAHIAMASKVEEAVGEAETQEQDTLASLAILQACANRPPFFTSLQTHWALARHLLGPSLAGYLGIPHTSPLQQVSVDLSFLATRIPIIFGSSSFPLYPAPLRRRWERQRLRLGRIMMRRLITWLNGSKLATFAGRRVTSGGEGAVEIELKIADGARWARMWRMLMVEMGVVLVGVGVVVCFAGVYLTKLLTQAVSQCI</sequence>
<organism evidence="5 6">
    <name type="scientific">Tilletia caries</name>
    <name type="common">wheat bunt fungus</name>
    <dbReference type="NCBI Taxonomy" id="13290"/>
    <lineage>
        <taxon>Eukaryota</taxon>
        <taxon>Fungi</taxon>
        <taxon>Dikarya</taxon>
        <taxon>Basidiomycota</taxon>
        <taxon>Ustilaginomycotina</taxon>
        <taxon>Exobasidiomycetes</taxon>
        <taxon>Tilletiales</taxon>
        <taxon>Tilletiaceae</taxon>
        <taxon>Tilletia</taxon>
    </lineage>
</organism>
<dbReference type="AlphaFoldDB" id="A0A177URG5"/>
<dbReference type="EMBL" id="CAJHJG010003994">
    <property type="protein sequence ID" value="CAD6937374.1"/>
    <property type="molecule type" value="Genomic_DNA"/>
</dbReference>
<feature type="compositionally biased region" description="Low complexity" evidence="1">
    <location>
        <begin position="308"/>
        <end position="328"/>
    </location>
</feature>
<name>A0A177URG5_9BASI</name>
<reference evidence="5" key="2">
    <citation type="journal article" date="2019" name="IMA Fungus">
        <title>Genome sequencing and comparison of five Tilletia species to identify candidate genes for the detection of regulated species infecting wheat.</title>
        <authorList>
            <person name="Nguyen H.D.T."/>
            <person name="Sultana T."/>
            <person name="Kesanakurti P."/>
            <person name="Hambleton S."/>
        </authorList>
    </citation>
    <scope>NUCLEOTIDE SEQUENCE</scope>
    <source>
        <strain evidence="5">DAOMC 238032</strain>
    </source>
</reference>
<dbReference type="Proteomes" id="UP000077671">
    <property type="component" value="Unassembled WGS sequence"/>
</dbReference>
<evidence type="ECO:0000313" key="7">
    <source>
        <dbReference type="Proteomes" id="UP000836402"/>
    </source>
</evidence>
<evidence type="ECO:0000259" key="3">
    <source>
        <dbReference type="Pfam" id="PF09995"/>
    </source>
</evidence>